<protein>
    <submittedName>
        <fullName evidence="2">Uncharacterized protein</fullName>
    </submittedName>
</protein>
<evidence type="ECO:0000256" key="1">
    <source>
        <dbReference type="SAM" id="MobiDB-lite"/>
    </source>
</evidence>
<gene>
    <name evidence="2" type="ORF">BZA70DRAFT_312957</name>
</gene>
<evidence type="ECO:0000313" key="2">
    <source>
        <dbReference type="EMBL" id="KAK7202833.1"/>
    </source>
</evidence>
<dbReference type="GeneID" id="90040516"/>
<organism evidence="2 3">
    <name type="scientific">Myxozyma melibiosi</name>
    <dbReference type="NCBI Taxonomy" id="54550"/>
    <lineage>
        <taxon>Eukaryota</taxon>
        <taxon>Fungi</taxon>
        <taxon>Dikarya</taxon>
        <taxon>Ascomycota</taxon>
        <taxon>Saccharomycotina</taxon>
        <taxon>Lipomycetes</taxon>
        <taxon>Lipomycetales</taxon>
        <taxon>Lipomycetaceae</taxon>
        <taxon>Myxozyma</taxon>
    </lineage>
</organism>
<feature type="region of interest" description="Disordered" evidence="1">
    <location>
        <begin position="305"/>
        <end position="326"/>
    </location>
</feature>
<proteinExistence type="predicted"/>
<sequence>MSRDSTKTDRFEDLELRTSLIAFDHSRGYRKQVLSDLARKAAGLRVFAVSVDQFFELWRRRRRGRGEMSEEEEKREVAGAWMDVYTGISFEAAYVRLQLEVVDGQLRVREKLSVGVQWFSLMLMDAVEEFESVVPLLFTSVRKYSREEEETVEKMDEDVRALYISTEAEIQERQRFGDITNHFSASRTTQDDTANRSTGSLVPNLMKRFPRPGVEQVIDRYSNTRALCLSSRDAKHFLLAVYFHSSAVSNIILGFAIRDYPSLTHRHTEFLAVLYALREMTPDDDHEISIETSAPACESLLRSLNQPPSFTEPETTATAENEEGEGETPLLKEIVLHILLRRSRGQRVSIAAYNSLDKEVVGVKQLMRSVSVQGGDQGCCLRGFKRSVVC</sequence>
<name>A0ABR1F178_9ASCO</name>
<evidence type="ECO:0000313" key="3">
    <source>
        <dbReference type="Proteomes" id="UP001498771"/>
    </source>
</evidence>
<accession>A0ABR1F178</accession>
<dbReference type="EMBL" id="JBBJBU010000015">
    <property type="protein sequence ID" value="KAK7202833.1"/>
    <property type="molecule type" value="Genomic_DNA"/>
</dbReference>
<keyword evidence="3" id="KW-1185">Reference proteome</keyword>
<reference evidence="2 3" key="1">
    <citation type="submission" date="2024-03" db="EMBL/GenBank/DDBJ databases">
        <title>Genome-scale model development and genomic sequencing of the oleaginous clade Lipomyces.</title>
        <authorList>
            <consortium name="Lawrence Berkeley National Laboratory"/>
            <person name="Czajka J.J."/>
            <person name="Han Y."/>
            <person name="Kim J."/>
            <person name="Mondo S.J."/>
            <person name="Hofstad B.A."/>
            <person name="Robles A."/>
            <person name="Haridas S."/>
            <person name="Riley R."/>
            <person name="LaButti K."/>
            <person name="Pangilinan J."/>
            <person name="Andreopoulos W."/>
            <person name="Lipzen A."/>
            <person name="Yan J."/>
            <person name="Wang M."/>
            <person name="Ng V."/>
            <person name="Grigoriev I.V."/>
            <person name="Spatafora J.W."/>
            <person name="Magnuson J.K."/>
            <person name="Baker S.E."/>
            <person name="Pomraning K.R."/>
        </authorList>
    </citation>
    <scope>NUCLEOTIDE SEQUENCE [LARGE SCALE GENOMIC DNA]</scope>
    <source>
        <strain evidence="2 3">Phaff 52-87</strain>
    </source>
</reference>
<comment type="caution">
    <text evidence="2">The sequence shown here is derived from an EMBL/GenBank/DDBJ whole genome shotgun (WGS) entry which is preliminary data.</text>
</comment>
<dbReference type="RefSeq" id="XP_064765866.1">
    <property type="nucleotide sequence ID" value="XM_064915004.1"/>
</dbReference>
<dbReference type="Proteomes" id="UP001498771">
    <property type="component" value="Unassembled WGS sequence"/>
</dbReference>